<organism evidence="1 2">
    <name type="scientific">Alcaligenes aquatilis</name>
    <dbReference type="NCBI Taxonomy" id="323284"/>
    <lineage>
        <taxon>Bacteria</taxon>
        <taxon>Pseudomonadati</taxon>
        <taxon>Pseudomonadota</taxon>
        <taxon>Betaproteobacteria</taxon>
        <taxon>Burkholderiales</taxon>
        <taxon>Alcaligenaceae</taxon>
        <taxon>Alcaligenes</taxon>
    </lineage>
</organism>
<dbReference type="OrthoDB" id="6174494at2"/>
<dbReference type="RefSeq" id="WP_121739319.1">
    <property type="nucleotide sequence ID" value="NZ_CP032153.1"/>
</dbReference>
<dbReference type="CDD" id="cd08054">
    <property type="entry name" value="gp6"/>
    <property type="match status" value="1"/>
</dbReference>
<evidence type="ECO:0000313" key="1">
    <source>
        <dbReference type="EMBL" id="AYN21594.1"/>
    </source>
</evidence>
<name>A0A3G2HWZ9_9BURK</name>
<dbReference type="AlphaFoldDB" id="A0A3G2HWZ9"/>
<protein>
    <submittedName>
        <fullName evidence="1">Phage gp6-like head-tail connector protein</fullName>
    </submittedName>
</protein>
<dbReference type="Gene3D" id="1.10.3230.30">
    <property type="entry name" value="Phage gp6-like head-tail connector protein"/>
    <property type="match status" value="1"/>
</dbReference>
<evidence type="ECO:0000313" key="2">
    <source>
        <dbReference type="Proteomes" id="UP000268070"/>
    </source>
</evidence>
<accession>A0A3G2HWZ9</accession>
<proteinExistence type="predicted"/>
<dbReference type="Proteomes" id="UP000268070">
    <property type="component" value="Chromosome"/>
</dbReference>
<sequence length="171" mass="18591">MISVVSYLAQEPLTVGEVKRYSRIDEDAEDGLIEQQIIPAARALAETRTGSIIRRGRFAEKITLGSALSVGAVTLVETVVVDGESVAFEAIEKGRRTVVLGQASAPKEAVVTFLAGVDISHYPGVRDWLLLTCGWMYRNRELMLTGSSAVNEMPRLYVDSLLVPLSLPPAF</sequence>
<dbReference type="KEGG" id="aaqu:D3M96_14275"/>
<reference evidence="1 2" key="1">
    <citation type="submission" date="2018-09" db="EMBL/GenBank/DDBJ databases">
        <title>Complete genome sequence of the hydrocarbonoclastic bacterium Alcaligenes aquatilis QD168, isolated from a crude-oil polluted marine sediment of Central Chile.</title>
        <authorList>
            <person name="Duran R.E."/>
            <person name="Barra B."/>
            <person name="Salva-Serra F."/>
            <person name="Mendez V."/>
            <person name="Moore E.R.B."/>
            <person name="Seeger M."/>
        </authorList>
    </citation>
    <scope>NUCLEOTIDE SEQUENCE [LARGE SCALE GENOMIC DNA]</scope>
    <source>
        <strain evidence="1 2">QD168</strain>
    </source>
</reference>
<dbReference type="EMBL" id="CP032153">
    <property type="protein sequence ID" value="AYN21594.1"/>
    <property type="molecule type" value="Genomic_DNA"/>
</dbReference>
<gene>
    <name evidence="1" type="ORF">D3M96_14275</name>
</gene>